<dbReference type="Gene3D" id="3.30.565.10">
    <property type="entry name" value="Histidine kinase-like ATPase, C-terminal domain"/>
    <property type="match status" value="1"/>
</dbReference>
<dbReference type="EC" id="2.7.13.3" evidence="2"/>
<keyword evidence="4" id="KW-0808">Transferase</keyword>
<dbReference type="InterPro" id="IPR000014">
    <property type="entry name" value="PAS"/>
</dbReference>
<dbReference type="InterPro" id="IPR000700">
    <property type="entry name" value="PAS-assoc_C"/>
</dbReference>
<dbReference type="SUPFAM" id="SSF52172">
    <property type="entry name" value="CheY-like"/>
    <property type="match status" value="1"/>
</dbReference>
<accession>A0A0P9XSG9</accession>
<organism evidence="12 13">
    <name type="scientific">Pseudomonas syringae pv. primulae</name>
    <dbReference type="NCBI Taxonomy" id="251707"/>
    <lineage>
        <taxon>Bacteria</taxon>
        <taxon>Pseudomonadati</taxon>
        <taxon>Pseudomonadota</taxon>
        <taxon>Gammaproteobacteria</taxon>
        <taxon>Pseudomonadales</taxon>
        <taxon>Pseudomonadaceae</taxon>
        <taxon>Pseudomonas</taxon>
    </lineage>
</organism>
<keyword evidence="7" id="KW-0175">Coiled coil</keyword>
<dbReference type="SMART" id="SM00387">
    <property type="entry name" value="HATPase_c"/>
    <property type="match status" value="1"/>
</dbReference>
<evidence type="ECO:0000256" key="4">
    <source>
        <dbReference type="ARBA" id="ARBA00022679"/>
    </source>
</evidence>
<dbReference type="PANTHER" id="PTHR43065">
    <property type="entry name" value="SENSOR HISTIDINE KINASE"/>
    <property type="match status" value="1"/>
</dbReference>
<feature type="domain" description="Histidine kinase" evidence="8">
    <location>
        <begin position="361"/>
        <end position="584"/>
    </location>
</feature>
<dbReference type="Gene3D" id="3.30.450.40">
    <property type="match status" value="1"/>
</dbReference>
<dbReference type="InterPro" id="IPR035965">
    <property type="entry name" value="PAS-like_dom_sf"/>
</dbReference>
<comment type="caution">
    <text evidence="12">The sequence shown here is derived from an EMBL/GenBank/DDBJ whole genome shotgun (WGS) entry which is preliminary data.</text>
</comment>
<dbReference type="InterPro" id="IPR001789">
    <property type="entry name" value="Sig_transdc_resp-reg_receiver"/>
</dbReference>
<evidence type="ECO:0000259" key="9">
    <source>
        <dbReference type="PROSITE" id="PS50110"/>
    </source>
</evidence>
<dbReference type="Proteomes" id="UP000050562">
    <property type="component" value="Unassembled WGS sequence"/>
</dbReference>
<dbReference type="PROSITE" id="PS50110">
    <property type="entry name" value="RESPONSE_REGULATORY"/>
    <property type="match status" value="1"/>
</dbReference>
<dbReference type="GO" id="GO:0000155">
    <property type="term" value="F:phosphorelay sensor kinase activity"/>
    <property type="evidence" value="ECO:0007669"/>
    <property type="project" value="InterPro"/>
</dbReference>
<dbReference type="CDD" id="cd00082">
    <property type="entry name" value="HisKA"/>
    <property type="match status" value="1"/>
</dbReference>
<dbReference type="SMART" id="SM00388">
    <property type="entry name" value="HisKA"/>
    <property type="match status" value="1"/>
</dbReference>
<dbReference type="FunFam" id="3.30.450.20:FF:000099">
    <property type="entry name" value="Sensory box sensor histidine kinase"/>
    <property type="match status" value="1"/>
</dbReference>
<protein>
    <recommendedName>
        <fullName evidence="2">histidine kinase</fullName>
        <ecNumber evidence="2">2.7.13.3</ecNumber>
    </recommendedName>
</protein>
<dbReference type="EMBL" id="LJRC01000088">
    <property type="protein sequence ID" value="KPY38625.1"/>
    <property type="molecule type" value="Genomic_DNA"/>
</dbReference>
<dbReference type="SUPFAM" id="SSF47384">
    <property type="entry name" value="Homodimeric domain of signal transducing histidine kinase"/>
    <property type="match status" value="1"/>
</dbReference>
<feature type="modified residue" description="4-aspartylphosphate" evidence="6">
    <location>
        <position position="657"/>
    </location>
</feature>
<dbReference type="Pfam" id="PF00512">
    <property type="entry name" value="HisKA"/>
    <property type="match status" value="1"/>
</dbReference>
<dbReference type="SUPFAM" id="SSF55785">
    <property type="entry name" value="PYP-like sensor domain (PAS domain)"/>
    <property type="match status" value="1"/>
</dbReference>
<dbReference type="Pfam" id="PF13185">
    <property type="entry name" value="GAF_2"/>
    <property type="match status" value="1"/>
</dbReference>
<dbReference type="SUPFAM" id="SSF55874">
    <property type="entry name" value="ATPase domain of HSP90 chaperone/DNA topoisomerase II/histidine kinase"/>
    <property type="match status" value="1"/>
</dbReference>
<dbReference type="AlphaFoldDB" id="A0A0P9XSG9"/>
<dbReference type="InterPro" id="IPR005467">
    <property type="entry name" value="His_kinase_dom"/>
</dbReference>
<dbReference type="InterPro" id="IPR013655">
    <property type="entry name" value="PAS_fold_3"/>
</dbReference>
<dbReference type="InterPro" id="IPR036097">
    <property type="entry name" value="HisK_dim/P_sf"/>
</dbReference>
<dbReference type="InterPro" id="IPR003661">
    <property type="entry name" value="HisK_dim/P_dom"/>
</dbReference>
<dbReference type="InterPro" id="IPR003018">
    <property type="entry name" value="GAF"/>
</dbReference>
<reference evidence="12 13" key="1">
    <citation type="submission" date="2015-09" db="EMBL/GenBank/DDBJ databases">
        <title>Genome announcement of multiple Pseudomonas syringae strains.</title>
        <authorList>
            <person name="Thakur S."/>
            <person name="Wang P.W."/>
            <person name="Gong Y."/>
            <person name="Weir B.S."/>
            <person name="Guttman D.S."/>
        </authorList>
    </citation>
    <scope>NUCLEOTIDE SEQUENCE [LARGE SCALE GENOMIC DNA]</scope>
    <source>
        <strain evidence="12 13">ICMP3956</strain>
    </source>
</reference>
<keyword evidence="3 6" id="KW-0597">Phosphoprotein</keyword>
<dbReference type="SMART" id="SM00448">
    <property type="entry name" value="REC"/>
    <property type="match status" value="1"/>
</dbReference>
<dbReference type="PROSITE" id="PS50112">
    <property type="entry name" value="PAS"/>
    <property type="match status" value="1"/>
</dbReference>
<feature type="domain" description="Response regulatory" evidence="9">
    <location>
        <begin position="607"/>
        <end position="721"/>
    </location>
</feature>
<evidence type="ECO:0000259" key="10">
    <source>
        <dbReference type="PROSITE" id="PS50112"/>
    </source>
</evidence>
<evidence type="ECO:0000313" key="12">
    <source>
        <dbReference type="EMBL" id="KPY38625.1"/>
    </source>
</evidence>
<evidence type="ECO:0000256" key="6">
    <source>
        <dbReference type="PROSITE-ProRule" id="PRU00169"/>
    </source>
</evidence>
<feature type="domain" description="PAS" evidence="10">
    <location>
        <begin position="191"/>
        <end position="261"/>
    </location>
</feature>
<dbReference type="Gene3D" id="3.30.450.20">
    <property type="entry name" value="PAS domain"/>
    <property type="match status" value="1"/>
</dbReference>
<sequence>MNYMNRFEREQALLRQRKVLAEFGELALISPDLDIVINSACARAGEALGTHLAKFIQITPDRGQMWVRNGVGWKPGIVGQLRLPLKKGCPEWHSLHINQPVISTDAVQDTRFKLHPFQTDHQVKAFVNVIVYAPHDQSPIGIFQVDSRVSRAFSDRDVDFLRSYANLIAGCFERFRITDALKATEARLRESERQYRIAVQLNPQIPWTADTQGTITSLDHRWSDFSGVLREKTLGQGWRQSTHPDDMSMIIQQWRQSVATLQPFDIQVRLRKAMGEYHWYRVRAFPDLDDEGLCRQWYGTVEDINERVQLESVLRQWNDHLEERIAERTRQLQEEQREREAAEAKLRQSQKMEAVGQLTGGIAHDFNNLLGSISASLELMRLRLDSQRYSEVDKYQALAMTAVKRAAALTARLLAFSRLQPLEPQVLDPSAVVASMEDMIRRTMGPTIQVTCQLSSVGNINCDLNQLENALLNLSINARDAMPKGGTLTLCTQRLEPDEAMAVAEDLQPLPYVLISVVDDGCGMDEEVLRRAFDPFFTTKKLGQGTGLGLSMIYGFTRQSGGQVRIQSESGVGTTVTMYFPVDQRTVEQTADTTYAAMPEKTGNGEVILIVDDETGVREIAADLLSDQGYDVFEAADCISALEQARTLDRLDLLITDIGLPGPMNGIMLAQELTASRPALKVLFITGYTKAEGITEGQSLGKMLFKPFSLIEFSDSVKSILSKNDDSRTSLV</sequence>
<evidence type="ECO:0000256" key="1">
    <source>
        <dbReference type="ARBA" id="ARBA00000085"/>
    </source>
</evidence>
<dbReference type="PANTHER" id="PTHR43065:SF42">
    <property type="entry name" value="TWO-COMPONENT SENSOR PPRA"/>
    <property type="match status" value="1"/>
</dbReference>
<evidence type="ECO:0000259" key="8">
    <source>
        <dbReference type="PROSITE" id="PS50109"/>
    </source>
</evidence>
<feature type="coiled-coil region" evidence="7">
    <location>
        <begin position="318"/>
        <end position="352"/>
    </location>
</feature>
<name>A0A0P9XSG9_9PSED</name>
<keyword evidence="5 12" id="KW-0418">Kinase</keyword>
<dbReference type="InterPro" id="IPR003594">
    <property type="entry name" value="HATPase_dom"/>
</dbReference>
<dbReference type="SMART" id="SM00091">
    <property type="entry name" value="PAS"/>
    <property type="match status" value="1"/>
</dbReference>
<dbReference type="Gene3D" id="1.10.287.130">
    <property type="match status" value="1"/>
</dbReference>
<dbReference type="SMART" id="SM00065">
    <property type="entry name" value="GAF"/>
    <property type="match status" value="1"/>
</dbReference>
<comment type="catalytic activity">
    <reaction evidence="1">
        <text>ATP + protein L-histidine = ADP + protein N-phospho-L-histidine.</text>
        <dbReference type="EC" id="2.7.13.3"/>
    </reaction>
</comment>
<dbReference type="InterPro" id="IPR029016">
    <property type="entry name" value="GAF-like_dom_sf"/>
</dbReference>
<dbReference type="SUPFAM" id="SSF55781">
    <property type="entry name" value="GAF domain-like"/>
    <property type="match status" value="1"/>
</dbReference>
<dbReference type="PROSITE" id="PS50109">
    <property type="entry name" value="HIS_KIN"/>
    <property type="match status" value="1"/>
</dbReference>
<dbReference type="Pfam" id="PF08447">
    <property type="entry name" value="PAS_3"/>
    <property type="match status" value="1"/>
</dbReference>
<evidence type="ECO:0000256" key="3">
    <source>
        <dbReference type="ARBA" id="ARBA00022553"/>
    </source>
</evidence>
<dbReference type="InterPro" id="IPR036890">
    <property type="entry name" value="HATPase_C_sf"/>
</dbReference>
<evidence type="ECO:0000256" key="7">
    <source>
        <dbReference type="SAM" id="Coils"/>
    </source>
</evidence>
<dbReference type="PRINTS" id="PR00344">
    <property type="entry name" value="BCTRLSENSOR"/>
</dbReference>
<evidence type="ECO:0000259" key="11">
    <source>
        <dbReference type="PROSITE" id="PS50113"/>
    </source>
</evidence>
<evidence type="ECO:0000313" key="13">
    <source>
        <dbReference type="Proteomes" id="UP000050562"/>
    </source>
</evidence>
<evidence type="ECO:0000256" key="2">
    <source>
        <dbReference type="ARBA" id="ARBA00012438"/>
    </source>
</evidence>
<dbReference type="Pfam" id="PF02518">
    <property type="entry name" value="HATPase_c"/>
    <property type="match status" value="1"/>
</dbReference>
<gene>
    <name evidence="12" type="ORF">ALO52_02801</name>
</gene>
<evidence type="ECO:0000256" key="5">
    <source>
        <dbReference type="ARBA" id="ARBA00022777"/>
    </source>
</evidence>
<proteinExistence type="predicted"/>
<dbReference type="CDD" id="cd00130">
    <property type="entry name" value="PAS"/>
    <property type="match status" value="1"/>
</dbReference>
<feature type="domain" description="PAC" evidence="11">
    <location>
        <begin position="264"/>
        <end position="316"/>
    </location>
</feature>
<dbReference type="NCBIfam" id="TIGR00229">
    <property type="entry name" value="sensory_box"/>
    <property type="match status" value="1"/>
</dbReference>
<dbReference type="Gene3D" id="3.40.50.2300">
    <property type="match status" value="1"/>
</dbReference>
<dbReference type="PATRIC" id="fig|251707.3.peg.3709"/>
<dbReference type="InterPro" id="IPR011006">
    <property type="entry name" value="CheY-like_superfamily"/>
</dbReference>
<dbReference type="Pfam" id="PF00072">
    <property type="entry name" value="Response_reg"/>
    <property type="match status" value="1"/>
</dbReference>
<dbReference type="PROSITE" id="PS50113">
    <property type="entry name" value="PAC"/>
    <property type="match status" value="1"/>
</dbReference>
<dbReference type="InterPro" id="IPR004358">
    <property type="entry name" value="Sig_transdc_His_kin-like_C"/>
</dbReference>